<name>A0A9W4TDF1_9GLOM</name>
<dbReference type="Proteomes" id="UP001153678">
    <property type="component" value="Unassembled WGS sequence"/>
</dbReference>
<feature type="non-terminal residue" evidence="1">
    <location>
        <position position="1"/>
    </location>
</feature>
<comment type="caution">
    <text evidence="1">The sequence shown here is derived from an EMBL/GenBank/DDBJ whole genome shotgun (WGS) entry which is preliminary data.</text>
</comment>
<dbReference type="EMBL" id="CAMKVN010021461">
    <property type="protein sequence ID" value="CAI2199477.1"/>
    <property type="molecule type" value="Genomic_DNA"/>
</dbReference>
<organism evidence="1 2">
    <name type="scientific">Funneliformis geosporum</name>
    <dbReference type="NCBI Taxonomy" id="1117311"/>
    <lineage>
        <taxon>Eukaryota</taxon>
        <taxon>Fungi</taxon>
        <taxon>Fungi incertae sedis</taxon>
        <taxon>Mucoromycota</taxon>
        <taxon>Glomeromycotina</taxon>
        <taxon>Glomeromycetes</taxon>
        <taxon>Glomerales</taxon>
        <taxon>Glomeraceae</taxon>
        <taxon>Funneliformis</taxon>
    </lineage>
</organism>
<accession>A0A9W4TDF1</accession>
<keyword evidence="2" id="KW-1185">Reference proteome</keyword>
<evidence type="ECO:0000313" key="1">
    <source>
        <dbReference type="EMBL" id="CAI2199477.1"/>
    </source>
</evidence>
<sequence length="67" mass="7607">VLITPKSAKAVSHQLRHTLHEITRVTQSHSICIIPNTPPLSQDLIEQIFLIPHFTINCNPLIQKFLT</sequence>
<reference evidence="1" key="1">
    <citation type="submission" date="2022-08" db="EMBL/GenBank/DDBJ databases">
        <authorList>
            <person name="Kallberg Y."/>
            <person name="Tangrot J."/>
            <person name="Rosling A."/>
        </authorList>
    </citation>
    <scope>NUCLEOTIDE SEQUENCE</scope>
    <source>
        <strain evidence="1">Wild A</strain>
    </source>
</reference>
<gene>
    <name evidence="1" type="ORF">FWILDA_LOCUS19093</name>
</gene>
<feature type="non-terminal residue" evidence="1">
    <location>
        <position position="67"/>
    </location>
</feature>
<proteinExistence type="predicted"/>
<evidence type="ECO:0000313" key="2">
    <source>
        <dbReference type="Proteomes" id="UP001153678"/>
    </source>
</evidence>
<protein>
    <submittedName>
        <fullName evidence="1">9104_t:CDS:1</fullName>
    </submittedName>
</protein>
<dbReference type="AlphaFoldDB" id="A0A9W4TDF1"/>